<dbReference type="Pfam" id="PF11496">
    <property type="entry name" value="HDA2-3"/>
    <property type="match status" value="1"/>
</dbReference>
<reference evidence="4" key="2">
    <citation type="journal article" date="2018" name="Nat. Commun.">
        <title>Extreme sensitivity to ultraviolet light in the fungal pathogen causing white-nose syndrome of bats.</title>
        <authorList>
            <person name="Palmer J.M."/>
            <person name="Drees K.P."/>
            <person name="Foster J.T."/>
            <person name="Lindner D.L."/>
        </authorList>
    </citation>
    <scope>NUCLEOTIDE SEQUENCE [LARGE SCALE GENOMIC DNA]</scope>
    <source>
        <strain evidence="4">UAMH 10579</strain>
    </source>
</reference>
<feature type="region of interest" description="Disordered" evidence="2">
    <location>
        <begin position="170"/>
        <end position="281"/>
    </location>
</feature>
<feature type="compositionally biased region" description="Polar residues" evidence="2">
    <location>
        <begin position="200"/>
        <end position="214"/>
    </location>
</feature>
<name>A0A1B8GLD0_9PEZI</name>
<evidence type="ECO:0000313" key="3">
    <source>
        <dbReference type="EMBL" id="OBT96650.1"/>
    </source>
</evidence>
<feature type="compositionally biased region" description="Basic and acidic residues" evidence="2">
    <location>
        <begin position="702"/>
        <end position="714"/>
    </location>
</feature>
<feature type="region of interest" description="Disordered" evidence="2">
    <location>
        <begin position="1"/>
        <end position="93"/>
    </location>
</feature>
<dbReference type="Proteomes" id="UP000091956">
    <property type="component" value="Unassembled WGS sequence"/>
</dbReference>
<feature type="coiled-coil region" evidence="1">
    <location>
        <begin position="1419"/>
        <end position="1529"/>
    </location>
</feature>
<evidence type="ECO:0000256" key="1">
    <source>
        <dbReference type="SAM" id="Coils"/>
    </source>
</evidence>
<dbReference type="GO" id="GO:0070823">
    <property type="term" value="C:HDA1 complex"/>
    <property type="evidence" value="ECO:0007669"/>
    <property type="project" value="InterPro"/>
</dbReference>
<dbReference type="Gene3D" id="2.40.50.40">
    <property type="match status" value="1"/>
</dbReference>
<feature type="compositionally biased region" description="Polar residues" evidence="2">
    <location>
        <begin position="413"/>
        <end position="426"/>
    </location>
</feature>
<dbReference type="STRING" id="342668.A0A1B8GLD0"/>
<evidence type="ECO:0000256" key="2">
    <source>
        <dbReference type="SAM" id="MobiDB-lite"/>
    </source>
</evidence>
<proteinExistence type="predicted"/>
<feature type="region of interest" description="Disordered" evidence="2">
    <location>
        <begin position="542"/>
        <end position="625"/>
    </location>
</feature>
<keyword evidence="1" id="KW-0175">Coiled coil</keyword>
<protein>
    <recommendedName>
        <fullName evidence="5">Chromo domain-containing protein</fullName>
    </recommendedName>
</protein>
<dbReference type="OrthoDB" id="3647690at2759"/>
<feature type="compositionally biased region" description="Low complexity" evidence="2">
    <location>
        <begin position="769"/>
        <end position="782"/>
    </location>
</feature>
<evidence type="ECO:0008006" key="5">
    <source>
        <dbReference type="Google" id="ProtNLM"/>
    </source>
</evidence>
<feature type="compositionally biased region" description="Polar residues" evidence="2">
    <location>
        <begin position="325"/>
        <end position="351"/>
    </location>
</feature>
<dbReference type="GeneID" id="28838720"/>
<feature type="compositionally biased region" description="Low complexity" evidence="2">
    <location>
        <begin position="542"/>
        <end position="554"/>
    </location>
</feature>
<feature type="compositionally biased region" description="Polar residues" evidence="2">
    <location>
        <begin position="225"/>
        <end position="245"/>
    </location>
</feature>
<evidence type="ECO:0000313" key="4">
    <source>
        <dbReference type="Proteomes" id="UP000091956"/>
    </source>
</evidence>
<sequence length="1575" mass="173825">MSSKPTSDSEAVILQPRRRGRPPRNPSTAPPKSPITSQQNHLPKGKNRPRGRPRNNSVLSPTPDYTPSPQRPRRKVKRKRETPQKKYDENQLFDLRDILDESETHYLIDWADDKVTGETYDPTWEPKSFVEQDAIVAWEEKKAQVKAGNNPIQQPQSQDAAEVLNLVSREDPGGETPLVPDSTQESEPVREAKRKRTQIIVVNSPASTQESPDSQPIKPAKRSRLTTVAQELHNANNRRQASSDSLPPEGNVVIPIEGSTPTRQVREEGPQTVPESQSQGHIREVGDTTRISQLVWDQSATPNEQVLFAEDIQAIDFAISRSSQTSNNVPYSAEKSSLTTKPSNHPTSQPISDHLPEIDDSFDTIAETPQPHNRSFEVPLAPLEEFNRDKYIGISQISSFTSQAPPTERSLHRSQSAGDKLQTVQEDNGDRVIPDSQEAAGANSADFRRSIRSRTWPGSLERGNSTVHSPPRHDQAKTSPNGNNLIQNDISGIEQGSTIVHGINSEAQENTTTYGETISDVNAPTANNIPTEDSWLTTKIVPSQVPNPQSQNSSFHEATPVSNGGFLPDAEITAAEPSPSQNSPPSTPKPNLSRLFLPQVSSSARTSEDRFQTQLPFSTDTSNIDSQDLSFYNRSSGVHRGHSLLPISTDCSDNELDRPVTASPLERDVASSNQSWQAAQIVQDTEILSQTSLESTKVFKSTEVESSHRSRDCPEEISLTPNNLHYRFSPRSRNKEDSNRKRIASSEELPESIIMSVERQDESELVQRPSLPSTSASPAPVSRGGSSVQDRPPAVFNSSTNVTEFLQQARRDAIAAVRARTASANLLRSSEPIQANEPSQPPSIVRQELPVRETISGLDEGSMAAPDLARIESPDEEEVSSPQLPLRPFGSSDHIVLIPMVSTVRDMYSSQVPKYRREIELLRKGEQLDLLATAKIDLMIENLKLLGDHKELFSEEGFSQSGTSKEAISKWALTCSPKCYFLERLFESVRDSSSHVAVLARPGKMMDILEAILQTHNFNYYRPDKQSRSDMSARGTLTVTLLPTGFRGGQFVVNPADAVIAFDSTFFRGERYSKALRAHTYDPTKQFPLIMLVVEDSAEHFELCLPESLDPMERRGYLVHFICQQRKEVGLNTKIRPEDAAVSVGNYLKASSSNHNGVDGPLEWPLPPNRYISNLDVPDSLLPQQSGSTTQSRDVQTSGPASLQNMTKRPRDDLLDDDLSKRMRMTPVPLEVALSGQVSHITDSLGFQTQFNASSLPSLTNSAEQAIAATATLDQERSDQEQSDQTTQLLARIADLENQLEAKTATESRIHELEAQLHENDKDNARLRQSNATLELKLNEHIALVNKFVSQSRDSGNQRRIAEAATTAAESRASTLHTKLEARSTQNIAMLAKIGDLEAELTTARAALASSAVPEQREFEALREKAAEAQAEREKLEKRAVSAAKDFEFTREQYQRASNQAAELASEVAGLQAEKVVLERRASENIVRVREIQAKSEVAQLKDRIDELEAEAELLKADLGRKNEELKARGVRGLRGASVPRSPKVAGMGIAGSRGSSVAPGEGNGFPPRWVGMMG</sequence>
<feature type="coiled-coil region" evidence="1">
    <location>
        <begin position="1286"/>
        <end position="1330"/>
    </location>
</feature>
<feature type="region of interest" description="Disordered" evidence="2">
    <location>
        <begin position="325"/>
        <end position="357"/>
    </location>
</feature>
<dbReference type="RefSeq" id="XP_018130383.1">
    <property type="nucleotide sequence ID" value="XM_018274799.2"/>
</dbReference>
<feature type="compositionally biased region" description="Pro residues" evidence="2">
    <location>
        <begin position="23"/>
        <end position="33"/>
    </location>
</feature>
<feature type="compositionally biased region" description="Basic residues" evidence="2">
    <location>
        <begin position="43"/>
        <end position="53"/>
    </location>
</feature>
<dbReference type="InterPro" id="IPR021006">
    <property type="entry name" value="Hda2/3"/>
</dbReference>
<feature type="region of interest" description="Disordered" evidence="2">
    <location>
        <begin position="702"/>
        <end position="795"/>
    </location>
</feature>
<dbReference type="EMBL" id="KV460227">
    <property type="protein sequence ID" value="OBT96650.1"/>
    <property type="molecule type" value="Genomic_DNA"/>
</dbReference>
<feature type="region of interest" description="Disordered" evidence="2">
    <location>
        <begin position="1175"/>
        <end position="1214"/>
    </location>
</feature>
<accession>A0A1B8GLD0</accession>
<feature type="region of interest" description="Disordered" evidence="2">
    <location>
        <begin position="1533"/>
        <end position="1575"/>
    </location>
</feature>
<feature type="compositionally biased region" description="Basic and acidic residues" evidence="2">
    <location>
        <begin position="81"/>
        <end position="93"/>
    </location>
</feature>
<dbReference type="Gene3D" id="3.40.50.12360">
    <property type="match status" value="1"/>
</dbReference>
<feature type="compositionally biased region" description="Basic residues" evidence="2">
    <location>
        <begin position="71"/>
        <end position="80"/>
    </location>
</feature>
<organism evidence="3 4">
    <name type="scientific">Pseudogymnoascus verrucosus</name>
    <dbReference type="NCBI Taxonomy" id="342668"/>
    <lineage>
        <taxon>Eukaryota</taxon>
        <taxon>Fungi</taxon>
        <taxon>Dikarya</taxon>
        <taxon>Ascomycota</taxon>
        <taxon>Pezizomycotina</taxon>
        <taxon>Leotiomycetes</taxon>
        <taxon>Thelebolales</taxon>
        <taxon>Thelebolaceae</taxon>
        <taxon>Pseudogymnoascus</taxon>
    </lineage>
</organism>
<keyword evidence="4" id="KW-1185">Reference proteome</keyword>
<gene>
    <name evidence="3" type="ORF">VE01_05334</name>
</gene>
<feature type="compositionally biased region" description="Polar residues" evidence="2">
    <location>
        <begin position="612"/>
        <end position="625"/>
    </location>
</feature>
<feature type="compositionally biased region" description="Polar residues" evidence="2">
    <location>
        <begin position="477"/>
        <end position="489"/>
    </location>
</feature>
<feature type="compositionally biased region" description="Polar residues" evidence="2">
    <location>
        <begin position="1182"/>
        <end position="1207"/>
    </location>
</feature>
<dbReference type="InterPro" id="IPR038609">
    <property type="entry name" value="HDA1_su2/3_sf"/>
</dbReference>
<feature type="region of interest" description="Disordered" evidence="2">
    <location>
        <begin position="398"/>
        <end position="489"/>
    </location>
</feature>
<reference evidence="3 4" key="1">
    <citation type="submission" date="2016-03" db="EMBL/GenBank/DDBJ databases">
        <title>Comparative genomics of Pseudogymnoascus destructans, the fungus causing white-nose syndrome of bats.</title>
        <authorList>
            <person name="Palmer J.M."/>
            <person name="Drees K.P."/>
            <person name="Foster J.T."/>
            <person name="Lindner D.L."/>
        </authorList>
    </citation>
    <scope>NUCLEOTIDE SEQUENCE [LARGE SCALE GENOMIC DNA]</scope>
    <source>
        <strain evidence="3 4">UAMH 10579</strain>
    </source>
</reference>